<feature type="domain" description="BRCT" evidence="3">
    <location>
        <begin position="143"/>
        <end position="214"/>
    </location>
</feature>
<feature type="compositionally biased region" description="Polar residues" evidence="2">
    <location>
        <begin position="357"/>
        <end position="375"/>
    </location>
</feature>
<feature type="region of interest" description="Disordered" evidence="2">
    <location>
        <begin position="357"/>
        <end position="415"/>
    </location>
</feature>
<dbReference type="Pfam" id="PF12738">
    <property type="entry name" value="PTCB-BRCT"/>
    <property type="match status" value="2"/>
</dbReference>
<feature type="region of interest" description="Disordered" evidence="2">
    <location>
        <begin position="1090"/>
        <end position="1314"/>
    </location>
</feature>
<feature type="domain" description="BRCT" evidence="3">
    <location>
        <begin position="236"/>
        <end position="330"/>
    </location>
</feature>
<dbReference type="InterPro" id="IPR001357">
    <property type="entry name" value="BRCT_dom"/>
</dbReference>
<feature type="compositionally biased region" description="Polar residues" evidence="2">
    <location>
        <begin position="1092"/>
        <end position="1108"/>
    </location>
</feature>
<feature type="compositionally biased region" description="Polar residues" evidence="2">
    <location>
        <begin position="389"/>
        <end position="407"/>
    </location>
</feature>
<dbReference type="PANTHER" id="PTHR13561">
    <property type="entry name" value="DNA REPLICATION REGULATOR DPB11-RELATED"/>
    <property type="match status" value="1"/>
</dbReference>
<dbReference type="PROSITE" id="PS50172">
    <property type="entry name" value="BRCT"/>
    <property type="match status" value="4"/>
</dbReference>
<dbReference type="GO" id="GO:0007095">
    <property type="term" value="P:mitotic G2 DNA damage checkpoint signaling"/>
    <property type="evidence" value="ECO:0007669"/>
    <property type="project" value="TreeGrafter"/>
</dbReference>
<evidence type="ECO:0000256" key="2">
    <source>
        <dbReference type="SAM" id="MobiDB-lite"/>
    </source>
</evidence>
<evidence type="ECO:0000313" key="5">
    <source>
        <dbReference type="Proteomes" id="UP001177023"/>
    </source>
</evidence>
<dbReference type="FunFam" id="3.40.50.10190:FF:000018">
    <property type="entry name" value="DNA topoisomerase 2-binding protein 1"/>
    <property type="match status" value="1"/>
</dbReference>
<feature type="compositionally biased region" description="Polar residues" evidence="2">
    <location>
        <begin position="987"/>
        <end position="996"/>
    </location>
</feature>
<protein>
    <recommendedName>
        <fullName evidence="3">BRCT domain-containing protein</fullName>
    </recommendedName>
</protein>
<dbReference type="Gene3D" id="3.40.50.10190">
    <property type="entry name" value="BRCT domain"/>
    <property type="match status" value="8"/>
</dbReference>
<feature type="compositionally biased region" description="Polar residues" evidence="2">
    <location>
        <begin position="1004"/>
        <end position="1015"/>
    </location>
</feature>
<gene>
    <name evidence="4" type="ORF">MSPICULIGERA_LOCUS17484</name>
</gene>
<dbReference type="SMART" id="SM00292">
    <property type="entry name" value="BRCT"/>
    <property type="match status" value="5"/>
</dbReference>
<dbReference type="PANTHER" id="PTHR13561:SF20">
    <property type="entry name" value="DNA TOPOISOMERASE 2-BINDING PROTEIN 1"/>
    <property type="match status" value="1"/>
</dbReference>
<dbReference type="GO" id="GO:0033314">
    <property type="term" value="P:mitotic DNA replication checkpoint signaling"/>
    <property type="evidence" value="ECO:0007669"/>
    <property type="project" value="TreeGrafter"/>
</dbReference>
<feature type="non-terminal residue" evidence="4">
    <location>
        <position position="1560"/>
    </location>
</feature>
<keyword evidence="5" id="KW-1185">Reference proteome</keyword>
<feature type="region of interest" description="Disordered" evidence="2">
    <location>
        <begin position="608"/>
        <end position="627"/>
    </location>
</feature>
<feature type="compositionally biased region" description="Basic and acidic residues" evidence="2">
    <location>
        <begin position="19"/>
        <end position="32"/>
    </location>
</feature>
<dbReference type="InterPro" id="IPR059215">
    <property type="entry name" value="BRCT2_TopBP1-like"/>
</dbReference>
<feature type="region of interest" description="Disordered" evidence="2">
    <location>
        <begin position="892"/>
        <end position="953"/>
    </location>
</feature>
<feature type="compositionally biased region" description="Basic and acidic residues" evidence="2">
    <location>
        <begin position="1273"/>
        <end position="1292"/>
    </location>
</feature>
<dbReference type="Pfam" id="PF00533">
    <property type="entry name" value="BRCT"/>
    <property type="match status" value="1"/>
</dbReference>
<dbReference type="SUPFAM" id="SSF52113">
    <property type="entry name" value="BRCT domain"/>
    <property type="match status" value="5"/>
</dbReference>
<evidence type="ECO:0000259" key="3">
    <source>
        <dbReference type="PROSITE" id="PS50172"/>
    </source>
</evidence>
<comment type="caution">
    <text evidence="4">The sequence shown here is derived from an EMBL/GenBank/DDBJ whole genome shotgun (WGS) entry which is preliminary data.</text>
</comment>
<feature type="region of interest" description="Disordered" evidence="2">
    <location>
        <begin position="1"/>
        <end position="42"/>
    </location>
</feature>
<dbReference type="CDD" id="cd00027">
    <property type="entry name" value="BRCT"/>
    <property type="match status" value="1"/>
</dbReference>
<evidence type="ECO:0000313" key="4">
    <source>
        <dbReference type="EMBL" id="CAJ0579259.1"/>
    </source>
</evidence>
<proteinExistence type="predicted"/>
<dbReference type="GO" id="GO:0006270">
    <property type="term" value="P:DNA replication initiation"/>
    <property type="evidence" value="ECO:0007669"/>
    <property type="project" value="TreeGrafter"/>
</dbReference>
<dbReference type="InterPro" id="IPR036420">
    <property type="entry name" value="BRCT_dom_sf"/>
</dbReference>
<feature type="domain" description="BRCT" evidence="3">
    <location>
        <begin position="476"/>
        <end position="567"/>
    </location>
</feature>
<feature type="domain" description="BRCT" evidence="3">
    <location>
        <begin position="736"/>
        <end position="830"/>
    </location>
</feature>
<feature type="compositionally biased region" description="Basic and acidic residues" evidence="2">
    <location>
        <begin position="1022"/>
        <end position="1031"/>
    </location>
</feature>
<feature type="compositionally biased region" description="Low complexity" evidence="2">
    <location>
        <begin position="1304"/>
        <end position="1314"/>
    </location>
</feature>
<feature type="region of interest" description="Disordered" evidence="2">
    <location>
        <begin position="985"/>
        <end position="1031"/>
    </location>
</feature>
<feature type="compositionally biased region" description="Acidic residues" evidence="2">
    <location>
        <begin position="33"/>
        <end position="42"/>
    </location>
</feature>
<name>A0AA36G4K8_9BILA</name>
<accession>A0AA36G4K8</accession>
<reference evidence="4" key="1">
    <citation type="submission" date="2023-06" db="EMBL/GenBank/DDBJ databases">
        <authorList>
            <person name="Delattre M."/>
        </authorList>
    </citation>
    <scope>NUCLEOTIDE SEQUENCE</scope>
    <source>
        <strain evidence="4">AF72</strain>
    </source>
</reference>
<dbReference type="CDD" id="cd17731">
    <property type="entry name" value="BRCT_TopBP1_rpt2_like"/>
    <property type="match status" value="2"/>
</dbReference>
<evidence type="ECO:0000256" key="1">
    <source>
        <dbReference type="ARBA" id="ARBA00022737"/>
    </source>
</evidence>
<feature type="compositionally biased region" description="Pro residues" evidence="2">
    <location>
        <begin position="1254"/>
        <end position="1269"/>
    </location>
</feature>
<dbReference type="CDD" id="cd17738">
    <property type="entry name" value="BRCT_TopBP1_rpt7"/>
    <property type="match status" value="1"/>
</dbReference>
<dbReference type="Proteomes" id="UP001177023">
    <property type="component" value="Unassembled WGS sequence"/>
</dbReference>
<feature type="compositionally biased region" description="Basic and acidic residues" evidence="2">
    <location>
        <begin position="905"/>
        <end position="924"/>
    </location>
</feature>
<keyword evidence="1" id="KW-0677">Repeat</keyword>
<feature type="compositionally biased region" description="Low complexity" evidence="2">
    <location>
        <begin position="1223"/>
        <end position="1236"/>
    </location>
</feature>
<dbReference type="EMBL" id="CATQJA010002656">
    <property type="protein sequence ID" value="CAJ0579259.1"/>
    <property type="molecule type" value="Genomic_DNA"/>
</dbReference>
<organism evidence="4 5">
    <name type="scientific">Mesorhabditis spiculigera</name>
    <dbReference type="NCBI Taxonomy" id="96644"/>
    <lineage>
        <taxon>Eukaryota</taxon>
        <taxon>Metazoa</taxon>
        <taxon>Ecdysozoa</taxon>
        <taxon>Nematoda</taxon>
        <taxon>Chromadorea</taxon>
        <taxon>Rhabditida</taxon>
        <taxon>Rhabditina</taxon>
        <taxon>Rhabditomorpha</taxon>
        <taxon>Rhabditoidea</taxon>
        <taxon>Rhabditidae</taxon>
        <taxon>Mesorhabditinae</taxon>
        <taxon>Mesorhabditis</taxon>
    </lineage>
</organism>
<sequence>MGATDITYAPKKSRPSLSRPKEVRPISLKELEEPSGSEEPDAPGEFYFLDPGSFESTNDILHREVFLKCQEAGLDPRWMKMDIVEKSERGDPNFYVLPRFEGPAYEILKERRCKTVSSFLVRECLRLDRCLVKIDIPVYSLHLDGVKVTFTGFATAEKKRLTELVYAMGGHSSPRFSHEITHLVAARYDPTNPDKYQYARQLRIPILESGWLEDAWTRATNHEPGNFSAEQFYEPYRMPLFKGLVITKTGVAQEQLADLIRAIEMNGGKYSAALNKNCTHMITELCNGDKFRRVKEWQRDGVKQVFIVTMKWLFKCIEMKYVVPESRYDPERPACSTQKGQEATMQDPELSAIYGQQNGKLPTQSDSPFWGNTSVGARNRRSGANSSSVTNNHPTTPSTTKNQSNLEASLRERDRVATLRREESRARMSGGEFGSRIGLPRSNSILAEPAAIFSRKARELVDPVDQLKDEGERLEEDLDVLEGTRVLIVGASATSIPTWKKLLNSLGACRVTKMRSDAIVIVVRINGADDEKTIKEAEEAGAEVVTSKWAIECFEKRDNLPTHDFLWSDRVAELEKEVAAEMEAPRKGRSDVEFIGIYTGTTAELTSGMQFPGPPSSRPSMGPISDEQSTTNCFATTSNFYGSRKVRIFERGMDEGQIADMKEEIVECGGKYLPPEFDVPADYLLCPLIDLGGLPTPKEANAEHIVSTYWQRCCVIEGKLLEPDSCPLFRPIPACGGSTVFENCVVSVTGLDHPLREQIKEFVENFGGIFQATICKNSRNGEFRNTHVIAGSDNEKAKMAVKWGIKVVDPAWLLESIINDKLISEAAYPVGDSPFCGSYTRSDDIWEACKQGMYDVVVQIRDVDESFPTYMLDQGSINEGDDAGNEEASILEPIASPSPSIQYVETRDKPAEASKPKSAEKETTPIEEPPITPTTKHVSAVKNGKTGRQAAAQSVVESSVMDLLGGMGSPEAMPDLAQRIMDKISSRDASSTQSLPKQEAVVSSDPSTSQNQSTRATKRRRVAEVRQEQSEAVVIKEEPLEVNTSKRARTEQEHGDAFPNLLIDWSTQRPADDDNAQEAAENLKIRCFDESIQPTPGATSTLRASATRVSERRVNEVEATPRSAANRASNLRTRQQPEKRAPALKVPVEEEEPAIVGGTFSPTPPHQQAARKAPVAQPGPSKPRPEAKLPETGDTFSPTPPHQQPARNDEPQPGPSKSRPEIRQAAQAEPAPARAAVKLRPESRLPEKGATFSPTPPRQQQPQKTPAPQPEATKLRAESRTKSRRSAEHEVVPDTAPEPEVETAPEAPAAAPVDPSAAKKFFAWSTFSDQNALEAQVEIVKQLGGNSNYAPDAENSGLLPTTTHLIAERMLRNEKVLSAIASGCFILTPRYLEACAKHGRFIREEAYEWASELADAADTDVAKVVSKTALFWRQKLEGKRKAGEKKIGAFSDWRLIIYAESNPDVYRRIVRYGGGIAELRSDLSDVRLFKPTHVIIHRERNMAPWDKNELARVVRAGAKIFPPDYLFTFLSKRGIYDITDCTDSYRKFIGNRSSELPDRW</sequence>